<sequence>MFGKFMPTEGQFFGYFNEHAEHIIAGSKALVALLDDFDQLEAQAQVLNDHEHAADRITHATIDLLHKTFITPLDRDQIHSLINSMDDILDLMQDVVESISLYDVKRITPEAKQLGNICLACAERVKTVVGSLSDMHDSQGILKICHEIDRLESDADRVMRSAMSKLFRHENDVRELIKMKAIYELLEAVTDRCEDVANIIEGIVLEHS</sequence>
<dbReference type="Gene3D" id="1.20.58.220">
    <property type="entry name" value="Phosphate transport system protein phou homolog 2, domain 2"/>
    <property type="match status" value="1"/>
</dbReference>
<dbReference type="Pfam" id="PF01865">
    <property type="entry name" value="PhoU_div"/>
    <property type="match status" value="1"/>
</dbReference>
<accession>A0A368L6X7</accession>
<dbReference type="Proteomes" id="UP000252357">
    <property type="component" value="Unassembled WGS sequence"/>
</dbReference>
<gene>
    <name evidence="2" type="ORF">DU000_01170</name>
</gene>
<dbReference type="InterPro" id="IPR052912">
    <property type="entry name" value="UPF0111_domain"/>
</dbReference>
<evidence type="ECO:0000313" key="3">
    <source>
        <dbReference type="Proteomes" id="UP000252357"/>
    </source>
</evidence>
<evidence type="ECO:0000313" key="2">
    <source>
        <dbReference type="EMBL" id="RCS59377.1"/>
    </source>
</evidence>
<comment type="similarity">
    <text evidence="1">Belongs to the UPF0111 family.</text>
</comment>
<proteinExistence type="inferred from homology"/>
<dbReference type="OrthoDB" id="9797568at2"/>
<dbReference type="InterPro" id="IPR038078">
    <property type="entry name" value="PhoU-like_sf"/>
</dbReference>
<protein>
    <submittedName>
        <fullName evidence="2">DUF47 domain-containing protein</fullName>
    </submittedName>
</protein>
<name>A0A368L6X7_9BURK</name>
<dbReference type="RefSeq" id="WP_114401527.1">
    <property type="nucleotide sequence ID" value="NZ_QPGB01000001.1"/>
</dbReference>
<dbReference type="PANTHER" id="PTHR37298:SF1">
    <property type="entry name" value="UPF0111 PROTEIN YKAA"/>
    <property type="match status" value="1"/>
</dbReference>
<comment type="caution">
    <text evidence="2">The sequence shown here is derived from an EMBL/GenBank/DDBJ whole genome shotgun (WGS) entry which is preliminary data.</text>
</comment>
<dbReference type="AlphaFoldDB" id="A0A368L6X7"/>
<dbReference type="EMBL" id="QPGB01000001">
    <property type="protein sequence ID" value="RCS59377.1"/>
    <property type="molecule type" value="Genomic_DNA"/>
</dbReference>
<keyword evidence="3" id="KW-1185">Reference proteome</keyword>
<reference evidence="2 3" key="1">
    <citation type="journal article" date="2018" name="Int. J. Syst. Evol. Microbiol.">
        <title>Parvibium lacunae gen. nov., sp. nov., a new member of the family Alcaligenaceae isolated from a freshwater pond.</title>
        <authorList>
            <person name="Chen W.M."/>
            <person name="Xie P.B."/>
            <person name="Hsu M.Y."/>
            <person name="Sheu S.Y."/>
        </authorList>
    </citation>
    <scope>NUCLEOTIDE SEQUENCE [LARGE SCALE GENOMIC DNA]</scope>
    <source>
        <strain evidence="2 3">KMB9</strain>
    </source>
</reference>
<organism evidence="2 3">
    <name type="scientific">Parvibium lacunae</name>
    <dbReference type="NCBI Taxonomy" id="1888893"/>
    <lineage>
        <taxon>Bacteria</taxon>
        <taxon>Pseudomonadati</taxon>
        <taxon>Pseudomonadota</taxon>
        <taxon>Betaproteobacteria</taxon>
        <taxon>Burkholderiales</taxon>
        <taxon>Alcaligenaceae</taxon>
        <taxon>Parvibium</taxon>
    </lineage>
</organism>
<dbReference type="InterPro" id="IPR018445">
    <property type="entry name" value="Put_Phosphate_transp_reg"/>
</dbReference>
<dbReference type="PANTHER" id="PTHR37298">
    <property type="entry name" value="UPF0111 PROTEIN YKAA"/>
    <property type="match status" value="1"/>
</dbReference>
<evidence type="ECO:0000256" key="1">
    <source>
        <dbReference type="ARBA" id="ARBA00008591"/>
    </source>
</evidence>